<gene>
    <name evidence="7" type="ORF">HWQ56_20205</name>
</gene>
<feature type="domain" description="Tetrapyrrole methylase" evidence="6">
    <location>
        <begin position="4"/>
        <end position="223"/>
    </location>
</feature>
<evidence type="ECO:0000256" key="2">
    <source>
        <dbReference type="ARBA" id="ARBA00022573"/>
    </source>
</evidence>
<dbReference type="PANTHER" id="PTHR43467">
    <property type="entry name" value="COBALT-PRECORRIN-2 C(20)-METHYLTRANSFERASE"/>
    <property type="match status" value="1"/>
</dbReference>
<dbReference type="NCBIfam" id="TIGR02434">
    <property type="entry name" value="CobF"/>
    <property type="match status" value="1"/>
</dbReference>
<name>A0A7D5H8W2_9PSED</name>
<dbReference type="KEGG" id="pez:HWQ56_20205"/>
<dbReference type="PANTHER" id="PTHR43467:SF1">
    <property type="entry name" value="PRECORRIN-6A SYNTHASE [DEACETYLATING]"/>
    <property type="match status" value="1"/>
</dbReference>
<dbReference type="InterPro" id="IPR014777">
    <property type="entry name" value="4pyrrole_Mease_sub1"/>
</dbReference>
<dbReference type="GO" id="GO:0032259">
    <property type="term" value="P:methylation"/>
    <property type="evidence" value="ECO:0007669"/>
    <property type="project" value="UniProtKB-KW"/>
</dbReference>
<dbReference type="InterPro" id="IPR014776">
    <property type="entry name" value="4pyrrole_Mease_sub2"/>
</dbReference>
<dbReference type="SUPFAM" id="SSF53790">
    <property type="entry name" value="Tetrapyrrole methylase"/>
    <property type="match status" value="1"/>
</dbReference>
<keyword evidence="5" id="KW-0949">S-adenosyl-L-methionine</keyword>
<dbReference type="Gene3D" id="3.40.1010.10">
    <property type="entry name" value="Cobalt-precorrin-4 Transmethylase, Domain 1"/>
    <property type="match status" value="1"/>
</dbReference>
<evidence type="ECO:0000259" key="6">
    <source>
        <dbReference type="Pfam" id="PF00590"/>
    </source>
</evidence>
<reference evidence="7 8" key="1">
    <citation type="submission" date="2020-06" db="EMBL/GenBank/DDBJ databases">
        <title>Pseudomonas eucalypticola sp. nov., an endophyte of Eucalyptus dunnii leaves with biocontrol ability of eucalyptus leaf blight.</title>
        <authorList>
            <person name="Liu Y."/>
            <person name="Song Z."/>
            <person name="Zeng H."/>
            <person name="Lu M."/>
            <person name="Wang X."/>
            <person name="Lian X."/>
            <person name="Zhang Q."/>
        </authorList>
    </citation>
    <scope>NUCLEOTIDE SEQUENCE [LARGE SCALE GENOMIC DNA]</scope>
    <source>
        <strain evidence="7 8">NP-1</strain>
    </source>
</reference>
<evidence type="ECO:0000256" key="3">
    <source>
        <dbReference type="ARBA" id="ARBA00022603"/>
    </source>
</evidence>
<dbReference type="Gene3D" id="3.30.950.10">
    <property type="entry name" value="Methyltransferase, Cobalt-precorrin-4 Transmethylase, Domain 2"/>
    <property type="match status" value="1"/>
</dbReference>
<keyword evidence="3 7" id="KW-0489">Methyltransferase</keyword>
<dbReference type="PIRSF" id="PIRSF036525">
    <property type="entry name" value="CobF"/>
    <property type="match status" value="1"/>
</dbReference>
<evidence type="ECO:0000313" key="8">
    <source>
        <dbReference type="Proteomes" id="UP000509568"/>
    </source>
</evidence>
<evidence type="ECO:0000313" key="7">
    <source>
        <dbReference type="EMBL" id="QKZ05984.1"/>
    </source>
</evidence>
<dbReference type="GO" id="GO:0009236">
    <property type="term" value="P:cobalamin biosynthetic process"/>
    <property type="evidence" value="ECO:0007669"/>
    <property type="project" value="UniProtKB-KW"/>
</dbReference>
<organism evidence="7 8">
    <name type="scientific">Pseudomonas eucalypticola</name>
    <dbReference type="NCBI Taxonomy" id="2599595"/>
    <lineage>
        <taxon>Bacteria</taxon>
        <taxon>Pseudomonadati</taxon>
        <taxon>Pseudomonadota</taxon>
        <taxon>Gammaproteobacteria</taxon>
        <taxon>Pseudomonadales</taxon>
        <taxon>Pseudomonadaceae</taxon>
        <taxon>Pseudomonas</taxon>
    </lineage>
</organism>
<dbReference type="InterPro" id="IPR012797">
    <property type="entry name" value="CobF"/>
</dbReference>
<dbReference type="EMBL" id="CP056030">
    <property type="protein sequence ID" value="QKZ05984.1"/>
    <property type="molecule type" value="Genomic_DNA"/>
</dbReference>
<protein>
    <submittedName>
        <fullName evidence="7">Precorrin-6A synthase (Deacetylating)</fullName>
        <ecNumber evidence="7">2.1.1.152</ecNumber>
    </submittedName>
</protein>
<dbReference type="EC" id="2.1.1.152" evidence="7"/>
<evidence type="ECO:0000256" key="1">
    <source>
        <dbReference type="ARBA" id="ARBA00004953"/>
    </source>
</evidence>
<proteinExistence type="predicted"/>
<dbReference type="InterPro" id="IPR035996">
    <property type="entry name" value="4pyrrol_Methylase_sf"/>
</dbReference>
<sequence length="251" mass="27547">MKTILVIGIGAGHPDHLTLQAVKALNRADVFFLFDKGPAKQGLGDVRRELCARLATERPWRFVEASNPERGPDGNSYTGAVRQLNADKQQVFEDMIAQHMADGECAGVLVWGDPALYDSTLRILQAILADGRQVFDYEVIPGITSVQALTASHKVPLNEIGGSVQISPGRQLPARIEAGDSQVVMLDAHQAFNRLRGQGLHIWWGAYVGSADELLVAGPLDDVADEIVRVREQARVRHGWIMDSYLLRHPS</sequence>
<dbReference type="Pfam" id="PF00590">
    <property type="entry name" value="TP_methylase"/>
    <property type="match status" value="1"/>
</dbReference>
<accession>A0A7D5H8W2</accession>
<comment type="pathway">
    <text evidence="1">Cofactor biosynthesis; adenosylcobalamin biosynthesis.</text>
</comment>
<dbReference type="CDD" id="cd11643">
    <property type="entry name" value="Precorrin-6A-synthase"/>
    <property type="match status" value="1"/>
</dbReference>
<dbReference type="GO" id="GO:0043819">
    <property type="term" value="F:precorrin-6A synthase (deacetylating) activity"/>
    <property type="evidence" value="ECO:0007669"/>
    <property type="project" value="UniProtKB-EC"/>
</dbReference>
<dbReference type="Proteomes" id="UP000509568">
    <property type="component" value="Chromosome"/>
</dbReference>
<evidence type="ECO:0000256" key="5">
    <source>
        <dbReference type="ARBA" id="ARBA00022691"/>
    </source>
</evidence>
<evidence type="ECO:0000256" key="4">
    <source>
        <dbReference type="ARBA" id="ARBA00022679"/>
    </source>
</evidence>
<dbReference type="InterPro" id="IPR000878">
    <property type="entry name" value="4pyrrol_Mease"/>
</dbReference>
<keyword evidence="4 7" id="KW-0808">Transferase</keyword>
<dbReference type="AlphaFoldDB" id="A0A7D5H8W2"/>
<dbReference type="RefSeq" id="WP_158153964.1">
    <property type="nucleotide sequence ID" value="NZ_CP056030.1"/>
</dbReference>
<keyword evidence="8" id="KW-1185">Reference proteome</keyword>
<keyword evidence="2" id="KW-0169">Cobalamin biosynthesis</keyword>